<keyword evidence="9" id="KW-0864">Zinc transport</keyword>
<evidence type="ECO:0000256" key="4">
    <source>
        <dbReference type="ARBA" id="ARBA00022448"/>
    </source>
</evidence>
<evidence type="ECO:0000313" key="16">
    <source>
        <dbReference type="EMBL" id="CCK74218.1"/>
    </source>
</evidence>
<sequence>MISWWLLPLFAGLGVAATAGPLGSLVVWRRLAFFGDTLAHGALLGITLGILFDLHLTLALIFSCSILALILLQLDKYTGIASDTLLGILSHSSLAIGLVVLSFFDDVRIDLMAYLFGDLLAVNQNDLLWIFIGGLLVVGLLVWQWRGLLASTVSEELAAIDGYPVRRLKAMLVLLLALVVAISMKIVGVLLISALLIIPAAAARPLAKSPEQMAVFASLIGMLSVCAGMAGSFIWDTPTGPTIVVSAASLFVMSQVFNAVVHKDDQ</sequence>
<keyword evidence="10 15" id="KW-1133">Transmembrane helix</keyword>
<dbReference type="InterPro" id="IPR001626">
    <property type="entry name" value="ABC_TroCD"/>
</dbReference>
<proteinExistence type="inferred from homology"/>
<dbReference type="Gene3D" id="1.10.3470.10">
    <property type="entry name" value="ABC transporter involved in vitamin B12 uptake, BtuC"/>
    <property type="match status" value="1"/>
</dbReference>
<dbReference type="InterPro" id="IPR037294">
    <property type="entry name" value="ABC_BtuC-like"/>
</dbReference>
<comment type="function">
    <text evidence="1">Involved in the high-affinity zinc uptake transport system.</text>
</comment>
<evidence type="ECO:0000256" key="13">
    <source>
        <dbReference type="ARBA" id="ARBA00040080"/>
    </source>
</evidence>
<dbReference type="GO" id="GO:0010043">
    <property type="term" value="P:response to zinc ion"/>
    <property type="evidence" value="ECO:0007669"/>
    <property type="project" value="TreeGrafter"/>
</dbReference>
<dbReference type="KEGG" id="oai:OLEAN_C00420"/>
<dbReference type="EMBL" id="FO203512">
    <property type="protein sequence ID" value="CCK74218.1"/>
    <property type="molecule type" value="Genomic_DNA"/>
</dbReference>
<dbReference type="AlphaFoldDB" id="R4YMA6"/>
<feature type="transmembrane region" description="Helical" evidence="15">
    <location>
        <begin position="170"/>
        <end position="201"/>
    </location>
</feature>
<dbReference type="GO" id="GO:0043190">
    <property type="term" value="C:ATP-binding cassette (ABC) transporter complex"/>
    <property type="evidence" value="ECO:0007669"/>
    <property type="project" value="InterPro"/>
</dbReference>
<evidence type="ECO:0000256" key="6">
    <source>
        <dbReference type="ARBA" id="ARBA00022519"/>
    </source>
</evidence>
<keyword evidence="17" id="KW-1185">Reference proteome</keyword>
<dbReference type="Proteomes" id="UP000032749">
    <property type="component" value="Chromosome"/>
</dbReference>
<accession>R4YMA6</accession>
<evidence type="ECO:0000256" key="15">
    <source>
        <dbReference type="SAM" id="Phobius"/>
    </source>
</evidence>
<keyword evidence="5" id="KW-1003">Cell membrane</keyword>
<keyword evidence="6" id="KW-0997">Cell inner membrane</keyword>
<dbReference type="PATRIC" id="fig|698738.3.peg.42"/>
<keyword evidence="7 14" id="KW-0812">Transmembrane</keyword>
<evidence type="ECO:0000256" key="5">
    <source>
        <dbReference type="ARBA" id="ARBA00022475"/>
    </source>
</evidence>
<evidence type="ECO:0000256" key="7">
    <source>
        <dbReference type="ARBA" id="ARBA00022692"/>
    </source>
</evidence>
<dbReference type="NCBIfam" id="NF007089">
    <property type="entry name" value="PRK09543.1"/>
    <property type="match status" value="1"/>
</dbReference>
<organism evidence="16 17">
    <name type="scientific">Oleispira antarctica RB-8</name>
    <dbReference type="NCBI Taxonomy" id="698738"/>
    <lineage>
        <taxon>Bacteria</taxon>
        <taxon>Pseudomonadati</taxon>
        <taxon>Pseudomonadota</taxon>
        <taxon>Gammaproteobacteria</taxon>
        <taxon>Oceanospirillales</taxon>
        <taxon>Oceanospirillaceae</taxon>
        <taxon>Oleispira</taxon>
    </lineage>
</organism>
<comment type="subcellular location">
    <subcellularLocation>
        <location evidence="2">Cell inner membrane</location>
        <topology evidence="2">Multi-pass membrane protein</topology>
    </subcellularLocation>
    <subcellularLocation>
        <location evidence="14">Cell membrane</location>
        <topology evidence="14">Multi-pass membrane protein</topology>
    </subcellularLocation>
</comment>
<feature type="transmembrane region" description="Helical" evidence="15">
    <location>
        <begin position="127"/>
        <end position="149"/>
    </location>
</feature>
<dbReference type="GO" id="GO:0006829">
    <property type="term" value="P:zinc ion transport"/>
    <property type="evidence" value="ECO:0007669"/>
    <property type="project" value="UniProtKB-KW"/>
</dbReference>
<reference evidence="16 17" key="1">
    <citation type="journal article" date="2013" name="Nat. Commun.">
        <title>Genome sequence and functional genomic analysis of the oil-degrading bacterium Oleispira antarctica.</title>
        <authorList>
            <person name="Kube M."/>
            <person name="Chernikova T.N."/>
            <person name="Al-Ramahi Y."/>
            <person name="Beloqui A."/>
            <person name="Lopez-Cortez N."/>
            <person name="Guazzaroni M.E."/>
            <person name="Heipieper H.J."/>
            <person name="Klages S."/>
            <person name="Kotsyurbenko O.R."/>
            <person name="Langer I."/>
            <person name="Nechitaylo T.Y."/>
            <person name="Lunsdorf H."/>
            <person name="Fernandez M."/>
            <person name="Juarez S."/>
            <person name="Ciordia S."/>
            <person name="Singer A."/>
            <person name="Kagan O."/>
            <person name="Egorova O."/>
            <person name="Petit P.A."/>
            <person name="Stogios P."/>
            <person name="Kim Y."/>
            <person name="Tchigvintsev A."/>
            <person name="Flick R."/>
            <person name="Denaro R."/>
            <person name="Genovese M."/>
            <person name="Albar J.P."/>
            <person name="Reva O.N."/>
            <person name="Martinez-Gomariz M."/>
            <person name="Tran H."/>
            <person name="Ferrer M."/>
            <person name="Savchenko A."/>
            <person name="Yakunin A.F."/>
            <person name="Yakimov M.M."/>
            <person name="Golyshina O.V."/>
            <person name="Reinhardt R."/>
            <person name="Golyshin P.N."/>
        </authorList>
    </citation>
    <scope>NUCLEOTIDE SEQUENCE [LARGE SCALE GENOMIC DNA]</scope>
</reference>
<evidence type="ECO:0000256" key="2">
    <source>
        <dbReference type="ARBA" id="ARBA00004429"/>
    </source>
</evidence>
<gene>
    <name evidence="16" type="primary">znuB</name>
    <name evidence="16" type="ORF">OLEAN_C00420</name>
</gene>
<dbReference type="FunFam" id="1.10.3470.10:FF:000002">
    <property type="entry name" value="Zinc ABC transporter permease subunit ZnuB"/>
    <property type="match status" value="1"/>
</dbReference>
<feature type="transmembrane region" description="Helical" evidence="15">
    <location>
        <begin position="213"/>
        <end position="235"/>
    </location>
</feature>
<dbReference type="PANTHER" id="PTHR30477">
    <property type="entry name" value="ABC-TRANSPORTER METAL-BINDING PROTEIN"/>
    <property type="match status" value="1"/>
</dbReference>
<dbReference type="STRING" id="698738.OLEAN_C00420"/>
<keyword evidence="11" id="KW-0406">Ion transport</keyword>
<keyword evidence="8" id="KW-0862">Zinc</keyword>
<dbReference type="SUPFAM" id="SSF81345">
    <property type="entry name" value="ABC transporter involved in vitamin B12 uptake, BtuC"/>
    <property type="match status" value="1"/>
</dbReference>
<evidence type="ECO:0000256" key="14">
    <source>
        <dbReference type="RuleBase" id="RU003943"/>
    </source>
</evidence>
<dbReference type="GO" id="GO:0055085">
    <property type="term" value="P:transmembrane transport"/>
    <property type="evidence" value="ECO:0007669"/>
    <property type="project" value="InterPro"/>
</dbReference>
<dbReference type="HOGENOM" id="CLU_028808_3_2_6"/>
<evidence type="ECO:0000256" key="9">
    <source>
        <dbReference type="ARBA" id="ARBA00022906"/>
    </source>
</evidence>
<dbReference type="PANTHER" id="PTHR30477:SF23">
    <property type="entry name" value="HIGH-AFFINITY ZINC UPTAKE SYSTEM MEMBRANE PROTEIN ZNUB"/>
    <property type="match status" value="1"/>
</dbReference>
<feature type="transmembrane region" description="Helical" evidence="15">
    <location>
        <begin position="43"/>
        <end position="72"/>
    </location>
</feature>
<keyword evidence="12 15" id="KW-0472">Membrane</keyword>
<evidence type="ECO:0000256" key="3">
    <source>
        <dbReference type="ARBA" id="ARBA00008034"/>
    </source>
</evidence>
<feature type="transmembrane region" description="Helical" evidence="15">
    <location>
        <begin position="242"/>
        <end position="261"/>
    </location>
</feature>
<evidence type="ECO:0000313" key="17">
    <source>
        <dbReference type="Proteomes" id="UP000032749"/>
    </source>
</evidence>
<protein>
    <recommendedName>
        <fullName evidence="13">High-affinity zinc uptake system membrane protein ZnuB</fullName>
    </recommendedName>
</protein>
<name>R4YMA6_OLEAN</name>
<dbReference type="OrthoDB" id="9783937at2"/>
<evidence type="ECO:0000256" key="8">
    <source>
        <dbReference type="ARBA" id="ARBA00022833"/>
    </source>
</evidence>
<keyword evidence="4 14" id="KW-0813">Transport</keyword>
<evidence type="ECO:0000256" key="10">
    <source>
        <dbReference type="ARBA" id="ARBA00022989"/>
    </source>
</evidence>
<evidence type="ECO:0000256" key="12">
    <source>
        <dbReference type="ARBA" id="ARBA00023136"/>
    </source>
</evidence>
<feature type="transmembrane region" description="Helical" evidence="15">
    <location>
        <begin position="84"/>
        <end position="104"/>
    </location>
</feature>
<evidence type="ECO:0000256" key="1">
    <source>
        <dbReference type="ARBA" id="ARBA00002313"/>
    </source>
</evidence>
<comment type="similarity">
    <text evidence="3 14">Belongs to the ABC-3 integral membrane protein family.</text>
</comment>
<evidence type="ECO:0000256" key="11">
    <source>
        <dbReference type="ARBA" id="ARBA00023065"/>
    </source>
</evidence>
<dbReference type="Pfam" id="PF00950">
    <property type="entry name" value="ABC-3"/>
    <property type="match status" value="1"/>
</dbReference>